<proteinExistence type="predicted"/>
<evidence type="ECO:0000259" key="7">
    <source>
        <dbReference type="PROSITE" id="PS50109"/>
    </source>
</evidence>
<dbReference type="CDD" id="cd00075">
    <property type="entry name" value="HATPase"/>
    <property type="match status" value="1"/>
</dbReference>
<keyword evidence="9" id="KW-1185">Reference proteome</keyword>
<evidence type="ECO:0000256" key="4">
    <source>
        <dbReference type="ARBA" id="ARBA00022679"/>
    </source>
</evidence>
<dbReference type="OrthoDB" id="8127at2157"/>
<dbReference type="SUPFAM" id="SSF55874">
    <property type="entry name" value="ATPase domain of HSP90 chaperone/DNA topoisomerase II/histidine kinase"/>
    <property type="match status" value="1"/>
</dbReference>
<dbReference type="SUPFAM" id="SSF55785">
    <property type="entry name" value="PYP-like sensor domain (PAS domain)"/>
    <property type="match status" value="1"/>
</dbReference>
<keyword evidence="3" id="KW-0597">Phosphoprotein</keyword>
<dbReference type="InterPro" id="IPR036097">
    <property type="entry name" value="HisK_dim/P_sf"/>
</dbReference>
<dbReference type="EMBL" id="FTNO01000001">
    <property type="protein sequence ID" value="SIQ83869.1"/>
    <property type="molecule type" value="Genomic_DNA"/>
</dbReference>
<dbReference type="InterPro" id="IPR003594">
    <property type="entry name" value="HATPase_dom"/>
</dbReference>
<dbReference type="SMART" id="SM00388">
    <property type="entry name" value="HisKA"/>
    <property type="match status" value="1"/>
</dbReference>
<dbReference type="InterPro" id="IPR003661">
    <property type="entry name" value="HisK_dim/P_dom"/>
</dbReference>
<evidence type="ECO:0000313" key="8">
    <source>
        <dbReference type="EMBL" id="SIQ83869.1"/>
    </source>
</evidence>
<organism evidence="8 9">
    <name type="scientific">Haladaptatus litoreus</name>
    <dbReference type="NCBI Taxonomy" id="553468"/>
    <lineage>
        <taxon>Archaea</taxon>
        <taxon>Methanobacteriati</taxon>
        <taxon>Methanobacteriota</taxon>
        <taxon>Stenosarchaea group</taxon>
        <taxon>Halobacteria</taxon>
        <taxon>Halobacteriales</taxon>
        <taxon>Haladaptataceae</taxon>
        <taxon>Haladaptatus</taxon>
    </lineage>
</organism>
<dbReference type="Gene3D" id="3.30.565.10">
    <property type="entry name" value="Histidine kinase-like ATPase, C-terminal domain"/>
    <property type="match status" value="1"/>
</dbReference>
<evidence type="ECO:0000256" key="5">
    <source>
        <dbReference type="ARBA" id="ARBA00022777"/>
    </source>
</evidence>
<keyword evidence="4" id="KW-0808">Transferase</keyword>
<keyword evidence="5 8" id="KW-0418">Kinase</keyword>
<gene>
    <name evidence="8" type="ORF">SAMN05421858_0564</name>
</gene>
<evidence type="ECO:0000256" key="2">
    <source>
        <dbReference type="ARBA" id="ARBA00012438"/>
    </source>
</evidence>
<accession>A0A1N6W174</accession>
<dbReference type="Pfam" id="PF00512">
    <property type="entry name" value="HisKA"/>
    <property type="match status" value="1"/>
</dbReference>
<dbReference type="Gene3D" id="1.10.287.130">
    <property type="match status" value="1"/>
</dbReference>
<dbReference type="Gene3D" id="3.30.450.20">
    <property type="entry name" value="PAS domain"/>
    <property type="match status" value="1"/>
</dbReference>
<dbReference type="InterPro" id="IPR035965">
    <property type="entry name" value="PAS-like_dom_sf"/>
</dbReference>
<dbReference type="InterPro" id="IPR050736">
    <property type="entry name" value="Sensor_HK_Regulatory"/>
</dbReference>
<sequence length="344" mass="38100">MQIPGNLLGPALDSLTLNVAILDSDATILASNRAWQEFGRANDIRPPADTVGDNYIDICAGADDEYARTAIAGLREILGEERESFSFEYPCHSPEVKRWFLMHASRFETRGNDYLVVAHENITQRKVAELKAEQRTEELQEFARLLSHDLRNPLAVAQGSAKMLAMDTDDDYLDDILSSLLRMEAIIDDALTLMQYGTEGRDKEPVRLSNLTESAWSNVETESVKLTRTDDRILDGYPDLLAHVFENLFRNAIEHGEAETITVGATKNGFHVEDDGTGIPAEMRGKVFEMGHTTQKNGTGFGLAIVESLIDSHGWSISVAGSETGGARFEIRTNPAVPKNRFGR</sequence>
<dbReference type="EC" id="2.7.13.3" evidence="2"/>
<dbReference type="AlphaFoldDB" id="A0A1N6W174"/>
<evidence type="ECO:0000256" key="1">
    <source>
        <dbReference type="ARBA" id="ARBA00000085"/>
    </source>
</evidence>
<reference evidence="9" key="1">
    <citation type="submission" date="2017-01" db="EMBL/GenBank/DDBJ databases">
        <authorList>
            <person name="Varghese N."/>
            <person name="Submissions S."/>
        </authorList>
    </citation>
    <scope>NUCLEOTIDE SEQUENCE [LARGE SCALE GENOMIC DNA]</scope>
    <source>
        <strain evidence="9">CGMCC 1.7737</strain>
    </source>
</reference>
<protein>
    <recommendedName>
        <fullName evidence="2">histidine kinase</fullName>
        <ecNumber evidence="2">2.7.13.3</ecNumber>
    </recommendedName>
</protein>
<dbReference type="RefSeq" id="WP_076430207.1">
    <property type="nucleotide sequence ID" value="NZ_FTNO01000001.1"/>
</dbReference>
<dbReference type="PANTHER" id="PTHR43711:SF1">
    <property type="entry name" value="HISTIDINE KINASE 1"/>
    <property type="match status" value="1"/>
</dbReference>
<dbReference type="SUPFAM" id="SSF47384">
    <property type="entry name" value="Homodimeric domain of signal transducing histidine kinase"/>
    <property type="match status" value="1"/>
</dbReference>
<dbReference type="PRINTS" id="PR00344">
    <property type="entry name" value="BCTRLSENSOR"/>
</dbReference>
<name>A0A1N6W174_9EURY</name>
<dbReference type="Proteomes" id="UP000186914">
    <property type="component" value="Unassembled WGS sequence"/>
</dbReference>
<dbReference type="InterPro" id="IPR036890">
    <property type="entry name" value="HATPase_C_sf"/>
</dbReference>
<evidence type="ECO:0000256" key="6">
    <source>
        <dbReference type="ARBA" id="ARBA00023012"/>
    </source>
</evidence>
<keyword evidence="6" id="KW-0902">Two-component regulatory system</keyword>
<dbReference type="GO" id="GO:0000155">
    <property type="term" value="F:phosphorelay sensor kinase activity"/>
    <property type="evidence" value="ECO:0007669"/>
    <property type="project" value="InterPro"/>
</dbReference>
<feature type="domain" description="Histidine kinase" evidence="7">
    <location>
        <begin position="145"/>
        <end position="337"/>
    </location>
</feature>
<evidence type="ECO:0000313" key="9">
    <source>
        <dbReference type="Proteomes" id="UP000186914"/>
    </source>
</evidence>
<dbReference type="PANTHER" id="PTHR43711">
    <property type="entry name" value="TWO-COMPONENT HISTIDINE KINASE"/>
    <property type="match status" value="1"/>
</dbReference>
<evidence type="ECO:0000256" key="3">
    <source>
        <dbReference type="ARBA" id="ARBA00022553"/>
    </source>
</evidence>
<dbReference type="Pfam" id="PF02518">
    <property type="entry name" value="HATPase_c"/>
    <property type="match status" value="1"/>
</dbReference>
<dbReference type="CDD" id="cd00082">
    <property type="entry name" value="HisKA"/>
    <property type="match status" value="1"/>
</dbReference>
<dbReference type="PROSITE" id="PS50109">
    <property type="entry name" value="HIS_KIN"/>
    <property type="match status" value="1"/>
</dbReference>
<comment type="catalytic activity">
    <reaction evidence="1">
        <text>ATP + protein L-histidine = ADP + protein N-phospho-L-histidine.</text>
        <dbReference type="EC" id="2.7.13.3"/>
    </reaction>
</comment>
<dbReference type="InterPro" id="IPR004358">
    <property type="entry name" value="Sig_transdc_His_kin-like_C"/>
</dbReference>
<dbReference type="InterPro" id="IPR005467">
    <property type="entry name" value="His_kinase_dom"/>
</dbReference>
<dbReference type="SMART" id="SM00387">
    <property type="entry name" value="HATPase_c"/>
    <property type="match status" value="1"/>
</dbReference>